<feature type="compositionally biased region" description="Polar residues" evidence="1">
    <location>
        <begin position="130"/>
        <end position="149"/>
    </location>
</feature>
<accession>A0A6B2L3I6</accession>
<dbReference type="AlphaFoldDB" id="A0A6B2L3I6"/>
<feature type="compositionally biased region" description="Low complexity" evidence="1">
    <location>
        <begin position="97"/>
        <end position="119"/>
    </location>
</feature>
<name>A0A6B2L3I6_9EUKA</name>
<protein>
    <submittedName>
        <fullName evidence="2">Uncharacterized protein</fullName>
    </submittedName>
</protein>
<feature type="compositionally biased region" description="Polar residues" evidence="1">
    <location>
        <begin position="157"/>
        <end position="184"/>
    </location>
</feature>
<feature type="region of interest" description="Disordered" evidence="1">
    <location>
        <begin position="47"/>
        <end position="210"/>
    </location>
</feature>
<sequence length="431" mass="47080">MIGYVPFAKANDSSQSPRGTPEVAVSSPSSLSPPTFDVDLCGSLFGLSLQPPHPKPIKTKPPTNPRSIGGYSIRPPSSETLLTPPPLRHSFNTTIGSPVYPSAESSSSSLFDSTSPISSFERATEPKSKPFSTVVGSPPKSRSQISDLLSSYPPPSKNTFPHQTRPLNSLHVSSNTPTSQTPNDSPLEGPPHKAPSLLTPSPPNISPSFSTNFNNFNAPAMNYFPPLREHTLNAPPFNPNPDMNYHLKYHPYDTYNPQNHFNIPQADYPKNSIPRTPSINLPNQDYDEPTDADFSYALDNEFQLQYSPHLETNEHIPMQNSYSYGIPSHSPLNVSANKPNHLKQMNGGLHKSEGGGVENQRKNLQGLGGSGGLFGTPLSASGMEGCNEQFARISQIWGESFSVDDMQNTWATSQAFNETRDRSARRFPSSF</sequence>
<proteinExistence type="predicted"/>
<feature type="region of interest" description="Disordered" evidence="1">
    <location>
        <begin position="1"/>
        <end position="32"/>
    </location>
</feature>
<evidence type="ECO:0000256" key="1">
    <source>
        <dbReference type="SAM" id="MobiDB-lite"/>
    </source>
</evidence>
<organism evidence="2">
    <name type="scientific">Arcella intermedia</name>
    <dbReference type="NCBI Taxonomy" id="1963864"/>
    <lineage>
        <taxon>Eukaryota</taxon>
        <taxon>Amoebozoa</taxon>
        <taxon>Tubulinea</taxon>
        <taxon>Elardia</taxon>
        <taxon>Arcellinida</taxon>
        <taxon>Sphaerothecina</taxon>
        <taxon>Arcellidae</taxon>
        <taxon>Arcella</taxon>
    </lineage>
</organism>
<reference evidence="2" key="1">
    <citation type="journal article" date="2020" name="J. Eukaryot. Microbiol.">
        <title>De novo Sequencing, Assembly and Annotation of the Transcriptome for the Free-Living Testate Amoeba Arcella intermedia.</title>
        <authorList>
            <person name="Ribeiro G.M."/>
            <person name="Porfirio-Sousa A.L."/>
            <person name="Maurer-Alcala X.X."/>
            <person name="Katz L.A."/>
            <person name="Lahr D.J.G."/>
        </authorList>
    </citation>
    <scope>NUCLEOTIDE SEQUENCE</scope>
</reference>
<evidence type="ECO:0000313" key="2">
    <source>
        <dbReference type="EMBL" id="NDV31481.1"/>
    </source>
</evidence>
<dbReference type="EMBL" id="GIBP01002512">
    <property type="protein sequence ID" value="NDV31481.1"/>
    <property type="molecule type" value="Transcribed_RNA"/>
</dbReference>